<evidence type="ECO:0000256" key="5">
    <source>
        <dbReference type="PIRSR" id="PIRSR601613-1"/>
    </source>
</evidence>
<dbReference type="InterPro" id="IPR002937">
    <property type="entry name" value="Amino_oxidase"/>
</dbReference>
<feature type="binding site" evidence="5">
    <location>
        <position position="256"/>
    </location>
    <ligand>
        <name>FAD</name>
        <dbReference type="ChEBI" id="CHEBI:57692"/>
    </ligand>
</feature>
<gene>
    <name evidence="8" type="ORF">E0L32_007462</name>
</gene>
<evidence type="ECO:0000256" key="2">
    <source>
        <dbReference type="ARBA" id="ARBA00005995"/>
    </source>
</evidence>
<feature type="binding site" evidence="5">
    <location>
        <position position="444"/>
    </location>
    <ligand>
        <name>FAD</name>
        <dbReference type="ChEBI" id="CHEBI:57692"/>
    </ligand>
</feature>
<dbReference type="SUPFAM" id="SSF54373">
    <property type="entry name" value="FAD-linked reductases, C-terminal domain"/>
    <property type="match status" value="1"/>
</dbReference>
<evidence type="ECO:0000259" key="7">
    <source>
        <dbReference type="Pfam" id="PF01593"/>
    </source>
</evidence>
<keyword evidence="6" id="KW-0285">Flavoprotein</keyword>
<dbReference type="STRING" id="1093900.A0A507AM41"/>
<dbReference type="InterPro" id="IPR036188">
    <property type="entry name" value="FAD/NAD-bd_sf"/>
</dbReference>
<dbReference type="GeneID" id="41974909"/>
<feature type="binding site" evidence="5">
    <location>
        <position position="24"/>
    </location>
    <ligand>
        <name>FAD</name>
        <dbReference type="ChEBI" id="CHEBI:57692"/>
    </ligand>
</feature>
<dbReference type="InParanoid" id="A0A507AM41"/>
<dbReference type="Gene3D" id="1.10.405.10">
    <property type="entry name" value="Guanine Nucleotide Dissociation Inhibitor, domain 1"/>
    <property type="match status" value="1"/>
</dbReference>
<comment type="similarity">
    <text evidence="2 6">Belongs to the flavin monoamine oxidase family.</text>
</comment>
<comment type="cofactor">
    <cofactor evidence="1 6">
        <name>FAD</name>
        <dbReference type="ChEBI" id="CHEBI:57692"/>
    </cofactor>
</comment>
<dbReference type="PANTHER" id="PTHR43563:SF14">
    <property type="entry name" value="AMINE OXIDASE"/>
    <property type="match status" value="1"/>
</dbReference>
<dbReference type="Pfam" id="PF01593">
    <property type="entry name" value="Amino_oxidase"/>
    <property type="match status" value="1"/>
</dbReference>
<reference evidence="8 9" key="1">
    <citation type="submission" date="2019-06" db="EMBL/GenBank/DDBJ databases">
        <title>Draft genome sequence of the filamentous fungus Phialemoniopsis curvata isolated from diesel fuel.</title>
        <authorList>
            <person name="Varaljay V.A."/>
            <person name="Lyon W.J."/>
            <person name="Crouch A.L."/>
            <person name="Drake C.E."/>
            <person name="Hollomon J.M."/>
            <person name="Nadeau L.J."/>
            <person name="Nunn H.S."/>
            <person name="Stevenson B.S."/>
            <person name="Bojanowski C.L."/>
            <person name="Crookes-Goodson W.J."/>
        </authorList>
    </citation>
    <scope>NUCLEOTIDE SEQUENCE [LARGE SCALE GENOMIC DNA]</scope>
    <source>
        <strain evidence="8 9">D216</strain>
    </source>
</reference>
<dbReference type="OrthoDB" id="5046242at2759"/>
<dbReference type="GO" id="GO:0097621">
    <property type="term" value="F:monoamine oxidase activity"/>
    <property type="evidence" value="ECO:0007669"/>
    <property type="project" value="UniProtKB-EC"/>
</dbReference>
<feature type="binding site" evidence="5">
    <location>
        <begin position="43"/>
        <end position="44"/>
    </location>
    <ligand>
        <name>FAD</name>
        <dbReference type="ChEBI" id="CHEBI:57692"/>
    </ligand>
</feature>
<evidence type="ECO:0000256" key="4">
    <source>
        <dbReference type="ARBA" id="ARBA00048448"/>
    </source>
</evidence>
<dbReference type="PANTHER" id="PTHR43563">
    <property type="entry name" value="AMINE OXIDASE"/>
    <property type="match status" value="1"/>
</dbReference>
<dbReference type="Gene3D" id="3.90.660.10">
    <property type="match status" value="1"/>
</dbReference>
<dbReference type="InterPro" id="IPR050703">
    <property type="entry name" value="Flavin_MAO"/>
</dbReference>
<dbReference type="InterPro" id="IPR001613">
    <property type="entry name" value="Flavin_amine_oxidase"/>
</dbReference>
<evidence type="ECO:0000313" key="9">
    <source>
        <dbReference type="Proteomes" id="UP000319257"/>
    </source>
</evidence>
<feature type="domain" description="Amine oxidase" evidence="7">
    <location>
        <begin position="23"/>
        <end position="467"/>
    </location>
</feature>
<dbReference type="EC" id="1.4.3.-" evidence="6"/>
<comment type="caution">
    <text evidence="8">The sequence shown here is derived from an EMBL/GenBank/DDBJ whole genome shotgun (WGS) entry which is preliminary data.</text>
</comment>
<evidence type="ECO:0000256" key="1">
    <source>
        <dbReference type="ARBA" id="ARBA00001974"/>
    </source>
</evidence>
<dbReference type="RefSeq" id="XP_030993436.1">
    <property type="nucleotide sequence ID" value="XM_031142208.1"/>
</dbReference>
<name>A0A507AM41_9PEZI</name>
<keyword evidence="9" id="KW-1185">Reference proteome</keyword>
<sequence length="471" mass="51109">MVSVPFAGTELGPVDVAIIGGGFSGLAAAKDLVAAGKSVIVLEARDRVGGKVYDKEVKNKDGGKVELGAEFVCNNHTRLLALAKELGVKTFRTYADGKMVLCTKEDRLLYDPIESQGLPPLPEEDLITLGTVSAQLNEFAAELDVWKPWAHCNAKAWDSLTMSTWLDGFTKNGIAREVLDLTLRAVLSAEPEDISFLSVLVYIARTGSEGVPGRIEMLTNVKDGSLEDRIEGGPQSIAIKLSERLGSEKVRLRSPVRQVLRNELGYSVVGDTFKVQAKKVVIAIAPALAGRLVYSPPLPAIRDQLCQRVPMGSLGKVFAIYDTPFWRHDGLSGEVASVEGVTQSTFDSSPPDSSFGALMGFLEANEMRRLDGAPEQEIFDAVKKDFIRYFGPKAANVQSWMLQRWDNEEYSRGGHTGLFPPNVWTQFGPALTQPIDGIYFAGTEASPYWAGFMEGAIMAGEAAAKSIMDAK</sequence>
<dbReference type="EMBL" id="SKBQ01000046">
    <property type="protein sequence ID" value="TPX11725.1"/>
    <property type="molecule type" value="Genomic_DNA"/>
</dbReference>
<keyword evidence="6" id="KW-0274">FAD</keyword>
<dbReference type="Gene3D" id="3.50.50.60">
    <property type="entry name" value="FAD/NAD(P)-binding domain"/>
    <property type="match status" value="1"/>
</dbReference>
<accession>A0A507AM41</accession>
<dbReference type="AlphaFoldDB" id="A0A507AM41"/>
<dbReference type="SUPFAM" id="SSF51905">
    <property type="entry name" value="FAD/NAD(P)-binding domain"/>
    <property type="match status" value="1"/>
</dbReference>
<dbReference type="PRINTS" id="PR00757">
    <property type="entry name" value="AMINEOXDASEF"/>
</dbReference>
<organism evidence="8 9">
    <name type="scientific">Thyridium curvatum</name>
    <dbReference type="NCBI Taxonomy" id="1093900"/>
    <lineage>
        <taxon>Eukaryota</taxon>
        <taxon>Fungi</taxon>
        <taxon>Dikarya</taxon>
        <taxon>Ascomycota</taxon>
        <taxon>Pezizomycotina</taxon>
        <taxon>Sordariomycetes</taxon>
        <taxon>Sordariomycetidae</taxon>
        <taxon>Thyridiales</taxon>
        <taxon>Thyridiaceae</taxon>
        <taxon>Thyridium</taxon>
    </lineage>
</organism>
<evidence type="ECO:0000313" key="8">
    <source>
        <dbReference type="EMBL" id="TPX11725.1"/>
    </source>
</evidence>
<proteinExistence type="inferred from homology"/>
<protein>
    <recommendedName>
        <fullName evidence="6">Amine oxidase</fullName>
        <ecNumber evidence="6">1.4.3.-</ecNumber>
    </recommendedName>
</protein>
<evidence type="ECO:0000256" key="3">
    <source>
        <dbReference type="ARBA" id="ARBA00023002"/>
    </source>
</evidence>
<dbReference type="Proteomes" id="UP000319257">
    <property type="component" value="Unassembled WGS sequence"/>
</dbReference>
<comment type="catalytic activity">
    <reaction evidence="4">
        <text>a secondary aliphatic amine + O2 + H2O = a primary amine + an aldehyde + H2O2</text>
        <dbReference type="Rhea" id="RHEA:26414"/>
        <dbReference type="ChEBI" id="CHEBI:15377"/>
        <dbReference type="ChEBI" id="CHEBI:15379"/>
        <dbReference type="ChEBI" id="CHEBI:16240"/>
        <dbReference type="ChEBI" id="CHEBI:17478"/>
        <dbReference type="ChEBI" id="CHEBI:58855"/>
        <dbReference type="ChEBI" id="CHEBI:65296"/>
        <dbReference type="EC" id="1.4.3.4"/>
    </reaction>
</comment>
<keyword evidence="3 6" id="KW-0560">Oxidoreductase</keyword>
<evidence type="ECO:0000256" key="6">
    <source>
        <dbReference type="RuleBase" id="RU362067"/>
    </source>
</evidence>
<feature type="binding site" evidence="5">
    <location>
        <position position="361"/>
    </location>
    <ligand>
        <name>substrate</name>
    </ligand>
</feature>